<accession>A0AAD8R9J0</accession>
<dbReference type="GO" id="GO:0003964">
    <property type="term" value="F:RNA-directed DNA polymerase activity"/>
    <property type="evidence" value="ECO:0007669"/>
    <property type="project" value="UniProtKB-KW"/>
</dbReference>
<evidence type="ECO:0000259" key="11">
    <source>
        <dbReference type="Pfam" id="PF17917"/>
    </source>
</evidence>
<dbReference type="EC" id="2.7.7.49" evidence="1"/>
<dbReference type="Pfam" id="PF00078">
    <property type="entry name" value="RVT_1"/>
    <property type="match status" value="1"/>
</dbReference>
<feature type="region of interest" description="Disordered" evidence="8">
    <location>
        <begin position="86"/>
        <end position="107"/>
    </location>
</feature>
<dbReference type="InterPro" id="IPR021109">
    <property type="entry name" value="Peptidase_aspartic_dom_sf"/>
</dbReference>
<comment type="caution">
    <text evidence="12">The sequence shown here is derived from an EMBL/GenBank/DDBJ whole genome shotgun (WGS) entry which is preliminary data.</text>
</comment>
<evidence type="ECO:0000256" key="4">
    <source>
        <dbReference type="ARBA" id="ARBA00022722"/>
    </source>
</evidence>
<dbReference type="InterPro" id="IPR041373">
    <property type="entry name" value="RT_RNaseH"/>
</dbReference>
<dbReference type="PANTHER" id="PTHR37984:SF5">
    <property type="entry name" value="PROTEIN NYNRIN-LIKE"/>
    <property type="match status" value="1"/>
</dbReference>
<organism evidence="12 13">
    <name type="scientific">Lolium multiflorum</name>
    <name type="common">Italian ryegrass</name>
    <name type="synonym">Lolium perenne subsp. multiflorum</name>
    <dbReference type="NCBI Taxonomy" id="4521"/>
    <lineage>
        <taxon>Eukaryota</taxon>
        <taxon>Viridiplantae</taxon>
        <taxon>Streptophyta</taxon>
        <taxon>Embryophyta</taxon>
        <taxon>Tracheophyta</taxon>
        <taxon>Spermatophyta</taxon>
        <taxon>Magnoliopsida</taxon>
        <taxon>Liliopsida</taxon>
        <taxon>Poales</taxon>
        <taxon>Poaceae</taxon>
        <taxon>BOP clade</taxon>
        <taxon>Pooideae</taxon>
        <taxon>Poodae</taxon>
        <taxon>Poeae</taxon>
        <taxon>Poeae Chloroplast Group 2 (Poeae type)</taxon>
        <taxon>Loliodinae</taxon>
        <taxon>Loliinae</taxon>
        <taxon>Lolium</taxon>
    </lineage>
</organism>
<feature type="region of interest" description="Disordered" evidence="8">
    <location>
        <begin position="1"/>
        <end position="55"/>
    </location>
</feature>
<feature type="compositionally biased region" description="Basic and acidic residues" evidence="8">
    <location>
        <begin position="565"/>
        <end position="589"/>
    </location>
</feature>
<keyword evidence="13" id="KW-1185">Reference proteome</keyword>
<reference evidence="12" key="1">
    <citation type="submission" date="2023-07" db="EMBL/GenBank/DDBJ databases">
        <title>A chromosome-level genome assembly of Lolium multiflorum.</title>
        <authorList>
            <person name="Chen Y."/>
            <person name="Copetti D."/>
            <person name="Kolliker R."/>
            <person name="Studer B."/>
        </authorList>
    </citation>
    <scope>NUCLEOTIDE SEQUENCE</scope>
    <source>
        <strain evidence="12">02402/16</strain>
        <tissue evidence="12">Leaf</tissue>
    </source>
</reference>
<feature type="domain" description="Reverse transcriptase" evidence="9">
    <location>
        <begin position="1185"/>
        <end position="1280"/>
    </location>
</feature>
<dbReference type="InterPro" id="IPR005162">
    <property type="entry name" value="Retrotrans_gag_dom"/>
</dbReference>
<dbReference type="FunFam" id="3.30.70.270:FF:000026">
    <property type="entry name" value="Transposon Ty3-G Gag-Pol polyprotein"/>
    <property type="match status" value="1"/>
</dbReference>
<dbReference type="Gene3D" id="3.10.10.10">
    <property type="entry name" value="HIV Type 1 Reverse Transcriptase, subunit A, domain 1"/>
    <property type="match status" value="1"/>
</dbReference>
<feature type="compositionally biased region" description="Basic and acidic residues" evidence="8">
    <location>
        <begin position="512"/>
        <end position="523"/>
    </location>
</feature>
<dbReference type="InterPro" id="IPR043128">
    <property type="entry name" value="Rev_trsase/Diguanyl_cyclase"/>
</dbReference>
<evidence type="ECO:0000259" key="10">
    <source>
        <dbReference type="Pfam" id="PF03732"/>
    </source>
</evidence>
<dbReference type="Gene3D" id="2.40.70.10">
    <property type="entry name" value="Acid Proteases"/>
    <property type="match status" value="1"/>
</dbReference>
<name>A0AAD8R9J0_LOLMU</name>
<evidence type="ECO:0000256" key="6">
    <source>
        <dbReference type="ARBA" id="ARBA00022801"/>
    </source>
</evidence>
<dbReference type="FunFam" id="3.10.20.370:FF:000001">
    <property type="entry name" value="Retrovirus-related Pol polyprotein from transposon 17.6-like protein"/>
    <property type="match status" value="1"/>
</dbReference>
<dbReference type="CDD" id="cd09274">
    <property type="entry name" value="RNase_HI_RT_Ty3"/>
    <property type="match status" value="1"/>
</dbReference>
<feature type="domain" description="Reverse transcriptase RNase H-like" evidence="11">
    <location>
        <begin position="1403"/>
        <end position="1506"/>
    </location>
</feature>
<keyword evidence="5" id="KW-0255">Endonuclease</keyword>
<feature type="domain" description="Retrotransposon gag" evidence="10">
    <location>
        <begin position="654"/>
        <end position="744"/>
    </location>
</feature>
<keyword evidence="3" id="KW-0548">Nucleotidyltransferase</keyword>
<keyword evidence="6" id="KW-0378">Hydrolase</keyword>
<dbReference type="InterPro" id="IPR050951">
    <property type="entry name" value="Retrovirus_Pol_polyprotein"/>
</dbReference>
<proteinExistence type="predicted"/>
<feature type="compositionally biased region" description="Polar residues" evidence="8">
    <location>
        <begin position="13"/>
        <end position="27"/>
    </location>
</feature>
<dbReference type="CDD" id="cd01647">
    <property type="entry name" value="RT_LTR"/>
    <property type="match status" value="1"/>
</dbReference>
<evidence type="ECO:0000256" key="2">
    <source>
        <dbReference type="ARBA" id="ARBA00022679"/>
    </source>
</evidence>
<evidence type="ECO:0000256" key="3">
    <source>
        <dbReference type="ARBA" id="ARBA00022695"/>
    </source>
</evidence>
<feature type="region of interest" description="Disordered" evidence="8">
    <location>
        <begin position="512"/>
        <end position="539"/>
    </location>
</feature>
<evidence type="ECO:0000256" key="5">
    <source>
        <dbReference type="ARBA" id="ARBA00022759"/>
    </source>
</evidence>
<gene>
    <name evidence="12" type="ORF">QYE76_021441</name>
</gene>
<evidence type="ECO:0000256" key="8">
    <source>
        <dbReference type="SAM" id="MobiDB-lite"/>
    </source>
</evidence>
<keyword evidence="7" id="KW-0695">RNA-directed DNA polymerase</keyword>
<feature type="compositionally biased region" description="Polar residues" evidence="8">
    <location>
        <begin position="46"/>
        <end position="55"/>
    </location>
</feature>
<dbReference type="GO" id="GO:0004519">
    <property type="term" value="F:endonuclease activity"/>
    <property type="evidence" value="ECO:0007669"/>
    <property type="project" value="UniProtKB-KW"/>
</dbReference>
<dbReference type="PANTHER" id="PTHR37984">
    <property type="entry name" value="PROTEIN CBG26694"/>
    <property type="match status" value="1"/>
</dbReference>
<dbReference type="Pfam" id="PF03732">
    <property type="entry name" value="Retrotrans_gag"/>
    <property type="match status" value="2"/>
</dbReference>
<protein>
    <recommendedName>
        <fullName evidence="1">RNA-directed DNA polymerase</fullName>
        <ecNumber evidence="1">2.7.7.49</ecNumber>
    </recommendedName>
</protein>
<dbReference type="Proteomes" id="UP001231189">
    <property type="component" value="Unassembled WGS sequence"/>
</dbReference>
<feature type="compositionally biased region" description="Basic and acidic residues" evidence="8">
    <location>
        <begin position="1571"/>
        <end position="1582"/>
    </location>
</feature>
<keyword evidence="4" id="KW-0540">Nuclease</keyword>
<dbReference type="InterPro" id="IPR000477">
    <property type="entry name" value="RT_dom"/>
</dbReference>
<feature type="region of interest" description="Disordered" evidence="8">
    <location>
        <begin position="1559"/>
        <end position="1597"/>
    </location>
</feature>
<feature type="domain" description="Retrotransposon gag" evidence="10">
    <location>
        <begin position="219"/>
        <end position="312"/>
    </location>
</feature>
<feature type="region of interest" description="Disordered" evidence="8">
    <location>
        <begin position="1668"/>
        <end position="1692"/>
    </location>
</feature>
<dbReference type="SUPFAM" id="SSF56672">
    <property type="entry name" value="DNA/RNA polymerases"/>
    <property type="match status" value="1"/>
</dbReference>
<dbReference type="InterPro" id="IPR043502">
    <property type="entry name" value="DNA/RNA_pol_sf"/>
</dbReference>
<dbReference type="GO" id="GO:0016787">
    <property type="term" value="F:hydrolase activity"/>
    <property type="evidence" value="ECO:0007669"/>
    <property type="project" value="UniProtKB-KW"/>
</dbReference>
<dbReference type="EMBL" id="JAUUTY010000006">
    <property type="protein sequence ID" value="KAK1615924.1"/>
    <property type="molecule type" value="Genomic_DNA"/>
</dbReference>
<evidence type="ECO:0000313" key="13">
    <source>
        <dbReference type="Proteomes" id="UP001231189"/>
    </source>
</evidence>
<evidence type="ECO:0000259" key="9">
    <source>
        <dbReference type="Pfam" id="PF00078"/>
    </source>
</evidence>
<sequence length="1735" mass="196975">MGKPRDPKVAILPSTTRKGTTLSTSAALDSPSVIDKLVSPPHASHAGTSARSENSYNIDDASAVLDDSGSLGSFLDATIARSRQIENAETPNENAATPVNSPESVEYSSDDLDEDYVELDDDFIDKCNATTDARKIKKLLAQRAVRYKLSPDPKFATSPINIKDKDYDFSLDLSHISIVEKTPFCGTEKESVVEHMIELSTLSSLFSDDVKKRTYFVAKIFPFSLKDDAKTWYNSLPPDSINSPKELLDVFFRKYFPASAQHIALQRIYNFDQEDGEKLPEAWARFCSLIRAWPDHDLEKHDLLDIFYSGLTIESRAYLDSCAGCVFRKRTPDDAEELLARIGRNHDDWSTPEPTPTPILKKRGMIKLNDEDMREAKKSLKEKGIKSEDVKNLPPIEDSCKITPPSSMIEYMKDIVSNKRKIPNEEISTMLANYSFNGKVPKKLGDPAIRVPQWGSCEKIRGSPQEFLDLFKMICHGRSFSEDGGKISSIQLPAIRYFAYFITKCVLARKNGNDEGSQKEEPGGARVGPHPRAARPRPWPRRHVVWRAHDPFRLLFSRNPSSRKPKPEGVPREELQPPLRGGEHQREKSSPAAGIRRGNSLREGEIDAIVTVIELDIISITIIIISTVITAISSAAPRHRRSNLGIAMDEVRKKLFSLSLSGKAAHWYKLLDNGDSLEWNDIVPRFYSKFYPPSEIHKDRNRIYNFWPHDGESIAQAWGRLKSLMLKCPIHELPGNVIIDNFYARLSFQDKTLLDTSCSGSFTRNKEEFKRDLLDRIQENTEGWENDKDRESAYIEKTPFPAKMKEYSVINSAVHKSEKKPIEPEEQIKVEPAVAIVKDLVTENVEDGHIIFCEDASNIVSHPNKPKQASVPMMSVKIGDHCYYGLCDIGASVSAIPYELYTEIMHEIDSCELEDIDVVIQLANRETISPIGIVRDVEVLCDCKKEKILTKFAGESYEFNFSKFTKTPYKSDLPSNDFKMEQCASIVLVPNNPLQQHLEDSESEIFRKERDELEEIFLRQPILKHDLPVEDLGTTPPPKEDPVFDLKPLPDNLKYAHIDDKKIYPVIISSKLSEFEEERLLGILKKHRGAIGYTLDDLKGISPSICQHAINMEDDAKPVVEPQRRLIPKMKEVVRNEVLRLLEAGIIYPIADSRWVSPVHCVPKKGGMTVVPNDNDELIPQRVVVGYRMCIDFRKVNKVTKKDHYPLPFIDQMLERLSKNTHFCFLDGYSGFSQIAVKAKDQEKTTFTCPYGTYAYRRMPFGLCNAPATFQRCMSAIFHGFCESIVERCEETNLVLNWEKCHFMVNEGIVLGHKISERGIEVDRAKVEAIEKMPYPRDVKGIRSVLGHAGFYRRFIKDFSKISKPLTNLLQKDVPFVFDDDCKEAFETLKKALTTAPIVEPPDWNLPFEIMCDASDFAVGAVLGQRVDKKLNVIHYASKTLDAAQRNYATTEKELLAVVFACDKFRSYIVDSKVTIHTDHAAIRYLMTKKDAKPRLIRWVLLLQEFDLHIVDRKGADNPVADNLSRLENIAYDPVPVNDSFPNEQLAVIKFRSTMVSKNKGKEFPDEEDRDLGWKEEDKDVKEEDEEEVEEDSRAHPRATIASIKVVDNTFSANKSARIRTGGAVPRHYLAPKTSPSGTHHPFRNLIFNNQIEGTPKAALPSQWDIDRSNTAGEKEPEAEEWGNNSKSWDSPLDRLSNRVEHNSEMIRNLIYRIDELQELIEKLVRNSSPPSPKE</sequence>
<dbReference type="Gene3D" id="3.30.70.270">
    <property type="match status" value="3"/>
</dbReference>
<evidence type="ECO:0000256" key="1">
    <source>
        <dbReference type="ARBA" id="ARBA00012493"/>
    </source>
</evidence>
<evidence type="ECO:0000256" key="7">
    <source>
        <dbReference type="ARBA" id="ARBA00022918"/>
    </source>
</evidence>
<evidence type="ECO:0000313" key="12">
    <source>
        <dbReference type="EMBL" id="KAK1615924.1"/>
    </source>
</evidence>
<dbReference type="Pfam" id="PF17917">
    <property type="entry name" value="RT_RNaseH"/>
    <property type="match status" value="1"/>
</dbReference>
<feature type="region of interest" description="Disordered" evidence="8">
    <location>
        <begin position="557"/>
        <end position="598"/>
    </location>
</feature>
<feature type="compositionally biased region" description="Polar residues" evidence="8">
    <location>
        <begin position="86"/>
        <end position="102"/>
    </location>
</feature>
<keyword evidence="2" id="KW-0808">Transferase</keyword>